<comment type="catalytic activity">
    <reaction evidence="1">
        <text>Endonucleolytic cleavage to 5'-phosphomonoester.</text>
        <dbReference type="EC" id="3.1.26.4"/>
    </reaction>
</comment>
<dbReference type="FunFam" id="1.10.340.70:FF:000001">
    <property type="entry name" value="Retrovirus-related Pol polyprotein from transposon gypsy-like Protein"/>
    <property type="match status" value="1"/>
</dbReference>
<keyword evidence="13" id="KW-0064">Aspartyl protease</keyword>
<comment type="subunit">
    <text evidence="34">The protease is a homodimer, whose active site consists of two apposed aspartic acid residues.</text>
</comment>
<dbReference type="FunFam" id="3.30.420.10:FF:000032">
    <property type="entry name" value="Retrovirus-related Pol polyprotein from transposon 297-like Protein"/>
    <property type="match status" value="1"/>
</dbReference>
<comment type="function">
    <text evidence="2">The aspartyl protease (PR) mediates the proteolytic cleavages of the Gag and Gag-Pol polyproteins after assembly of the VLP.</text>
</comment>
<dbReference type="Pfam" id="PF03732">
    <property type="entry name" value="Retrotrans_gag"/>
    <property type="match status" value="1"/>
</dbReference>
<evidence type="ECO:0000256" key="5">
    <source>
        <dbReference type="ARBA" id="ARBA00022490"/>
    </source>
</evidence>
<comment type="function">
    <text evidence="33">Capsid protein (CA) is the structural component of the virus-like particle (VLP), forming the shell that encapsulates the genomic RNA-nucleocapsid complex.</text>
</comment>
<evidence type="ECO:0000256" key="11">
    <source>
        <dbReference type="ARBA" id="ARBA00022723"/>
    </source>
</evidence>
<evidence type="ECO:0000256" key="36">
    <source>
        <dbReference type="PROSITE-ProRule" id="PRU00047"/>
    </source>
</evidence>
<keyword evidence="21" id="KW-0694">RNA-binding</keyword>
<keyword evidence="28" id="KW-0539">Nucleus</keyword>
<keyword evidence="24" id="KW-0239">DNA-directed DNA polymerase</keyword>
<evidence type="ECO:0000256" key="20">
    <source>
        <dbReference type="ARBA" id="ARBA00022842"/>
    </source>
</evidence>
<dbReference type="SUPFAM" id="SSF57756">
    <property type="entry name" value="Retrovirus zinc finger-like domains"/>
    <property type="match status" value="1"/>
</dbReference>
<evidence type="ECO:0000256" key="10">
    <source>
        <dbReference type="ARBA" id="ARBA00022722"/>
    </source>
</evidence>
<keyword evidence="29" id="KW-0511">Multifunctional enzyme</keyword>
<keyword evidence="27" id="KW-0233">DNA recombination</keyword>
<evidence type="ECO:0000256" key="30">
    <source>
        <dbReference type="ARBA" id="ARBA00025590"/>
    </source>
</evidence>
<keyword evidence="15" id="KW-0255">Endonuclease</keyword>
<dbReference type="EMBL" id="LRBV02000011">
    <property type="status" value="NOT_ANNOTATED_CDS"/>
    <property type="molecule type" value="Genomic_DNA"/>
</dbReference>
<dbReference type="PROSITE" id="PS50994">
    <property type="entry name" value="INTEGRASE"/>
    <property type="match status" value="1"/>
</dbReference>
<reference evidence="40" key="2">
    <citation type="submission" date="2021-01" db="UniProtKB">
        <authorList>
            <consortium name="EnsemblPlants"/>
        </authorList>
    </citation>
    <scope>IDENTIFICATION</scope>
</reference>
<dbReference type="InterPro" id="IPR043502">
    <property type="entry name" value="DNA/RNA_pol_sf"/>
</dbReference>
<evidence type="ECO:0000259" key="38">
    <source>
        <dbReference type="PROSITE" id="PS50158"/>
    </source>
</evidence>
<evidence type="ECO:0000256" key="28">
    <source>
        <dbReference type="ARBA" id="ARBA00023242"/>
    </source>
</evidence>
<keyword evidence="26" id="KW-0238">DNA-binding</keyword>
<dbReference type="InterPro" id="IPR001878">
    <property type="entry name" value="Znf_CCHC"/>
</dbReference>
<keyword evidence="20" id="KW-0460">Magnesium</keyword>
<dbReference type="Gene3D" id="3.10.10.10">
    <property type="entry name" value="HIV Type 1 Reverse Transcriptase, subunit A, domain 1"/>
    <property type="match status" value="1"/>
</dbReference>
<evidence type="ECO:0000256" key="6">
    <source>
        <dbReference type="ARBA" id="ARBA00022612"/>
    </source>
</evidence>
<dbReference type="InterPro" id="IPR056924">
    <property type="entry name" value="SH3_Tf2-1"/>
</dbReference>
<dbReference type="GO" id="GO:0005524">
    <property type="term" value="F:ATP binding"/>
    <property type="evidence" value="ECO:0007669"/>
    <property type="project" value="UniProtKB-KW"/>
</dbReference>
<reference evidence="40 41" key="1">
    <citation type="journal article" date="2016" name="G3 (Bethesda)">
        <title>First Draft Assembly and Annotation of the Genome of a California Endemic Oak Quercus lobata Nee (Fagaceae).</title>
        <authorList>
            <person name="Sork V.L."/>
            <person name="Fitz-Gibbon S.T."/>
            <person name="Puiu D."/>
            <person name="Crepeau M."/>
            <person name="Gugger P.F."/>
            <person name="Sherman R."/>
            <person name="Stevens K."/>
            <person name="Langley C.H."/>
            <person name="Pellegrini M."/>
            <person name="Salzberg S.L."/>
        </authorList>
    </citation>
    <scope>NUCLEOTIDE SEQUENCE [LARGE SCALE GENOMIC DNA]</scope>
    <source>
        <strain evidence="40 41">cv. SW786</strain>
    </source>
</reference>
<keyword evidence="14" id="KW-0688">Ribosomal frameshifting</keyword>
<dbReference type="Gene3D" id="4.10.60.10">
    <property type="entry name" value="Zinc finger, CCHC-type"/>
    <property type="match status" value="1"/>
</dbReference>
<dbReference type="Gene3D" id="1.10.340.70">
    <property type="match status" value="1"/>
</dbReference>
<dbReference type="GO" id="GO:0075523">
    <property type="term" value="P:viral translational frameshifting"/>
    <property type="evidence" value="ECO:0007669"/>
    <property type="project" value="UniProtKB-KW"/>
</dbReference>
<evidence type="ECO:0000256" key="17">
    <source>
        <dbReference type="ARBA" id="ARBA00022801"/>
    </source>
</evidence>
<dbReference type="EnsemblPlants" id="QL11p024776:mrna">
    <property type="protein sequence ID" value="QL11p024776:mrna"/>
    <property type="gene ID" value="QL11p024776"/>
</dbReference>
<keyword evidence="23" id="KW-0695">RNA-directed DNA polymerase</keyword>
<dbReference type="Pfam" id="PF17921">
    <property type="entry name" value="Integrase_H2C2"/>
    <property type="match status" value="1"/>
</dbReference>
<evidence type="ECO:0000256" key="7">
    <source>
        <dbReference type="ARBA" id="ARBA00022670"/>
    </source>
</evidence>
<keyword evidence="5" id="KW-0963">Cytoplasm</keyword>
<dbReference type="SMART" id="SM00343">
    <property type="entry name" value="ZnF_C2HC"/>
    <property type="match status" value="1"/>
</dbReference>
<comment type="function">
    <text evidence="32">Nucleocapsid protein p11 (NC) forms the nucleocore that coats the retro-elements dimeric RNA. Binds these RNAs through its zinc fingers. Promotes primer tRNA(i)-Met annealing to the multipartite primer-binding site (PBS), dimerization of Ty3 RNA and initiation of reverse transcription.</text>
</comment>
<dbReference type="FunFam" id="3.30.70.270:FF:000026">
    <property type="entry name" value="Transposon Ty3-G Gag-Pol polyprotein"/>
    <property type="match status" value="1"/>
</dbReference>
<evidence type="ECO:0000256" key="3">
    <source>
        <dbReference type="ARBA" id="ARBA00004123"/>
    </source>
</evidence>
<dbReference type="GO" id="GO:0003677">
    <property type="term" value="F:DNA binding"/>
    <property type="evidence" value="ECO:0007669"/>
    <property type="project" value="UniProtKB-KW"/>
</dbReference>
<evidence type="ECO:0000256" key="18">
    <source>
        <dbReference type="ARBA" id="ARBA00022833"/>
    </source>
</evidence>
<evidence type="ECO:0000256" key="26">
    <source>
        <dbReference type="ARBA" id="ARBA00023125"/>
    </source>
</evidence>
<dbReference type="Pfam" id="PF17917">
    <property type="entry name" value="RT_RNaseH"/>
    <property type="match status" value="1"/>
</dbReference>
<keyword evidence="10" id="KW-0540">Nuclease</keyword>
<keyword evidence="41" id="KW-1185">Reference proteome</keyword>
<evidence type="ECO:0000256" key="37">
    <source>
        <dbReference type="SAM" id="MobiDB-lite"/>
    </source>
</evidence>
<comment type="function">
    <text evidence="31">Integrase (IN) targets the VLP to the nucleus, where a subparticle preintegration complex (PIC) containing at least integrase and the newly synthesized dsDNA copy of the retrotransposon must transit the nuclear membrane. Once in the nucleus, integrase performs the integration of the dsDNA into the host genome.</text>
</comment>
<dbReference type="Pfam" id="PF00098">
    <property type="entry name" value="zf-CCHC"/>
    <property type="match status" value="1"/>
</dbReference>
<evidence type="ECO:0000256" key="23">
    <source>
        <dbReference type="ARBA" id="ARBA00022918"/>
    </source>
</evidence>
<dbReference type="GO" id="GO:0005737">
    <property type="term" value="C:cytoplasm"/>
    <property type="evidence" value="ECO:0007669"/>
    <property type="project" value="UniProtKB-SubCell"/>
</dbReference>
<dbReference type="GO" id="GO:0004523">
    <property type="term" value="F:RNA-DNA hybrid ribonuclease activity"/>
    <property type="evidence" value="ECO:0007669"/>
    <property type="project" value="UniProtKB-EC"/>
</dbReference>
<keyword evidence="19" id="KW-0067">ATP-binding</keyword>
<dbReference type="SUPFAM" id="SSF53098">
    <property type="entry name" value="Ribonuclease H-like"/>
    <property type="match status" value="1"/>
</dbReference>
<evidence type="ECO:0000256" key="14">
    <source>
        <dbReference type="ARBA" id="ARBA00022758"/>
    </source>
</evidence>
<evidence type="ECO:0000256" key="31">
    <source>
        <dbReference type="ARBA" id="ARBA00025615"/>
    </source>
</evidence>
<proteinExistence type="predicted"/>
<dbReference type="InterPro" id="IPR036875">
    <property type="entry name" value="Znf_CCHC_sf"/>
</dbReference>
<evidence type="ECO:0000313" key="40">
    <source>
        <dbReference type="EnsemblPlants" id="QL11p024776:mrna"/>
    </source>
</evidence>
<evidence type="ECO:0000256" key="22">
    <source>
        <dbReference type="ARBA" id="ARBA00022908"/>
    </source>
</evidence>
<dbReference type="InterPro" id="IPR041588">
    <property type="entry name" value="Integrase_H2C2"/>
</dbReference>
<dbReference type="SUPFAM" id="SSF56672">
    <property type="entry name" value="DNA/RNA polymerases"/>
    <property type="match status" value="1"/>
</dbReference>
<evidence type="ECO:0000256" key="35">
    <source>
        <dbReference type="ARBA" id="ARBA00082890"/>
    </source>
</evidence>
<evidence type="ECO:0000256" key="19">
    <source>
        <dbReference type="ARBA" id="ARBA00022840"/>
    </source>
</evidence>
<dbReference type="PANTHER" id="PTHR35046">
    <property type="entry name" value="ZINC KNUCKLE (CCHC-TYPE) FAMILY PROTEIN"/>
    <property type="match status" value="1"/>
</dbReference>
<feature type="compositionally biased region" description="Polar residues" evidence="37">
    <location>
        <begin position="362"/>
        <end position="395"/>
    </location>
</feature>
<dbReference type="Pfam" id="PF24626">
    <property type="entry name" value="SH3_Tf2-1"/>
    <property type="match status" value="1"/>
</dbReference>
<evidence type="ECO:0000256" key="25">
    <source>
        <dbReference type="ARBA" id="ARBA00023113"/>
    </source>
</evidence>
<dbReference type="PANTHER" id="PTHR35046:SF26">
    <property type="entry name" value="RNA-DIRECTED DNA POLYMERASE"/>
    <property type="match status" value="1"/>
</dbReference>
<name>A0A7N2MWJ3_QUELO</name>
<dbReference type="GO" id="GO:0004190">
    <property type="term" value="F:aspartic-type endopeptidase activity"/>
    <property type="evidence" value="ECO:0007669"/>
    <property type="project" value="UniProtKB-KW"/>
</dbReference>
<keyword evidence="25" id="KW-0917">Virion maturation</keyword>
<evidence type="ECO:0000256" key="12">
    <source>
        <dbReference type="ARBA" id="ARBA00022741"/>
    </source>
</evidence>
<dbReference type="CDD" id="cd01647">
    <property type="entry name" value="RT_LTR"/>
    <property type="match status" value="1"/>
</dbReference>
<dbReference type="GO" id="GO:0003723">
    <property type="term" value="F:RNA binding"/>
    <property type="evidence" value="ECO:0007669"/>
    <property type="project" value="UniProtKB-KW"/>
</dbReference>
<keyword evidence="6" id="KW-1188">Viral release from host cell</keyword>
<evidence type="ECO:0000313" key="41">
    <source>
        <dbReference type="Proteomes" id="UP000594261"/>
    </source>
</evidence>
<evidence type="ECO:0000256" key="32">
    <source>
        <dbReference type="ARBA" id="ARBA00055265"/>
    </source>
</evidence>
<dbReference type="InterPro" id="IPR036397">
    <property type="entry name" value="RNaseH_sf"/>
</dbReference>
<evidence type="ECO:0000256" key="21">
    <source>
        <dbReference type="ARBA" id="ARBA00022884"/>
    </source>
</evidence>
<evidence type="ECO:0000259" key="39">
    <source>
        <dbReference type="PROSITE" id="PS50994"/>
    </source>
</evidence>
<dbReference type="InterPro" id="IPR041373">
    <property type="entry name" value="RT_RNaseH"/>
</dbReference>
<dbReference type="FunFam" id="3.10.10.10:FF:000007">
    <property type="entry name" value="Retrovirus-related Pol polyprotein from transposon 17.6-like Protein"/>
    <property type="match status" value="1"/>
</dbReference>
<keyword evidence="12" id="KW-0547">Nucleotide-binding</keyword>
<evidence type="ECO:0000256" key="15">
    <source>
        <dbReference type="ARBA" id="ARBA00022759"/>
    </source>
</evidence>
<dbReference type="GO" id="GO:0003964">
    <property type="term" value="F:RNA-directed DNA polymerase activity"/>
    <property type="evidence" value="ECO:0007669"/>
    <property type="project" value="UniProtKB-KW"/>
</dbReference>
<dbReference type="InParanoid" id="A0A7N2MWJ3"/>
<evidence type="ECO:0000256" key="2">
    <source>
        <dbReference type="ARBA" id="ARBA00002180"/>
    </source>
</evidence>
<keyword evidence="16 36" id="KW-0863">Zinc-finger</keyword>
<organism evidence="40 41">
    <name type="scientific">Quercus lobata</name>
    <name type="common">Valley oak</name>
    <dbReference type="NCBI Taxonomy" id="97700"/>
    <lineage>
        <taxon>Eukaryota</taxon>
        <taxon>Viridiplantae</taxon>
        <taxon>Streptophyta</taxon>
        <taxon>Embryophyta</taxon>
        <taxon>Tracheophyta</taxon>
        <taxon>Spermatophyta</taxon>
        <taxon>Magnoliopsida</taxon>
        <taxon>eudicotyledons</taxon>
        <taxon>Gunneridae</taxon>
        <taxon>Pentapetalae</taxon>
        <taxon>rosids</taxon>
        <taxon>fabids</taxon>
        <taxon>Fagales</taxon>
        <taxon>Fagaceae</taxon>
        <taxon>Quercus</taxon>
    </lineage>
</organism>
<dbReference type="GO" id="GO:0015074">
    <property type="term" value="P:DNA integration"/>
    <property type="evidence" value="ECO:0007669"/>
    <property type="project" value="UniProtKB-KW"/>
</dbReference>
<evidence type="ECO:0000256" key="9">
    <source>
        <dbReference type="ARBA" id="ARBA00022695"/>
    </source>
</evidence>
<evidence type="ECO:0000256" key="16">
    <source>
        <dbReference type="ARBA" id="ARBA00022771"/>
    </source>
</evidence>
<protein>
    <recommendedName>
        <fullName evidence="35">Gag3-Pol3</fullName>
    </recommendedName>
</protein>
<evidence type="ECO:0000256" key="13">
    <source>
        <dbReference type="ARBA" id="ARBA00022750"/>
    </source>
</evidence>
<evidence type="ECO:0000256" key="29">
    <source>
        <dbReference type="ARBA" id="ARBA00023268"/>
    </source>
</evidence>
<dbReference type="GO" id="GO:0006310">
    <property type="term" value="P:DNA recombination"/>
    <property type="evidence" value="ECO:0007669"/>
    <property type="project" value="UniProtKB-KW"/>
</dbReference>
<evidence type="ECO:0000256" key="4">
    <source>
        <dbReference type="ARBA" id="ARBA00004496"/>
    </source>
</evidence>
<evidence type="ECO:0000256" key="1">
    <source>
        <dbReference type="ARBA" id="ARBA00000077"/>
    </source>
</evidence>
<dbReference type="GO" id="GO:0008270">
    <property type="term" value="F:zinc ion binding"/>
    <property type="evidence" value="ECO:0007669"/>
    <property type="project" value="UniProtKB-KW"/>
</dbReference>
<dbReference type="Gene3D" id="3.30.420.10">
    <property type="entry name" value="Ribonuclease H-like superfamily/Ribonuclease H"/>
    <property type="match status" value="1"/>
</dbReference>
<evidence type="ECO:0000256" key="27">
    <source>
        <dbReference type="ARBA" id="ARBA00023172"/>
    </source>
</evidence>
<evidence type="ECO:0000256" key="33">
    <source>
        <dbReference type="ARBA" id="ARBA00055383"/>
    </source>
</evidence>
<feature type="domain" description="Integrase catalytic" evidence="39">
    <location>
        <begin position="1136"/>
        <end position="1296"/>
    </location>
</feature>
<dbReference type="GO" id="GO:0003887">
    <property type="term" value="F:DNA-directed DNA polymerase activity"/>
    <property type="evidence" value="ECO:0007669"/>
    <property type="project" value="UniProtKB-KW"/>
</dbReference>
<dbReference type="OMA" id="PITECIK"/>
<dbReference type="CDD" id="cd00303">
    <property type="entry name" value="retropepsin_like"/>
    <property type="match status" value="1"/>
</dbReference>
<keyword evidence="9" id="KW-0548">Nucleotidyltransferase</keyword>
<dbReference type="GO" id="GO:0005634">
    <property type="term" value="C:nucleus"/>
    <property type="evidence" value="ECO:0007669"/>
    <property type="project" value="UniProtKB-SubCell"/>
</dbReference>
<dbReference type="CDD" id="cd09274">
    <property type="entry name" value="RNase_HI_RT_Ty3"/>
    <property type="match status" value="1"/>
</dbReference>
<feature type="compositionally biased region" description="Low complexity" evidence="37">
    <location>
        <begin position="347"/>
        <end position="361"/>
    </location>
</feature>
<dbReference type="PROSITE" id="PS50158">
    <property type="entry name" value="ZF_CCHC"/>
    <property type="match status" value="1"/>
</dbReference>
<evidence type="ECO:0000256" key="24">
    <source>
        <dbReference type="ARBA" id="ARBA00022932"/>
    </source>
</evidence>
<keyword evidence="8" id="KW-0808">Transferase</keyword>
<evidence type="ECO:0000256" key="8">
    <source>
        <dbReference type="ARBA" id="ARBA00022679"/>
    </source>
</evidence>
<dbReference type="InterPro" id="IPR005162">
    <property type="entry name" value="Retrotrans_gag_dom"/>
</dbReference>
<dbReference type="Pfam" id="PF00078">
    <property type="entry name" value="RVT_1"/>
    <property type="match status" value="1"/>
</dbReference>
<dbReference type="GO" id="GO:0006508">
    <property type="term" value="P:proteolysis"/>
    <property type="evidence" value="ECO:0007669"/>
    <property type="project" value="UniProtKB-KW"/>
</dbReference>
<keyword evidence="7" id="KW-0645">Protease</keyword>
<dbReference type="InterPro" id="IPR012337">
    <property type="entry name" value="RNaseH-like_sf"/>
</dbReference>
<comment type="function">
    <text evidence="30">Reverse transcriptase/ribonuclease H (RT) is a multifunctional enzyme that catalyzes the conversion of the retro-elements RNA genome into dsDNA within the VLP. The enzyme displays a DNA polymerase activity that can copy either DNA or RNA templates, and a ribonuclease H (RNase H) activity that cleaves the RNA strand of RNA-DNA heteroduplexes during plus-strand synthesis and hydrolyzes RNA primers. The conversion leads to a linear dsDNA copy of the retrotransposon that includes long terminal repeats (LTRs) at both ends.</text>
</comment>
<dbReference type="Pfam" id="PF00665">
    <property type="entry name" value="rve"/>
    <property type="match status" value="1"/>
</dbReference>
<feature type="domain" description="CCHC-type" evidence="38">
    <location>
        <begin position="412"/>
        <end position="428"/>
    </location>
</feature>
<keyword evidence="18" id="KW-0862">Zinc</keyword>
<keyword evidence="17" id="KW-0378">Hydrolase</keyword>
<keyword evidence="22" id="KW-0229">DNA integration</keyword>
<dbReference type="InterPro" id="IPR000477">
    <property type="entry name" value="RT_dom"/>
</dbReference>
<dbReference type="InterPro" id="IPR043128">
    <property type="entry name" value="Rev_trsase/Diguanyl_cyclase"/>
</dbReference>
<dbReference type="Gene3D" id="3.30.70.270">
    <property type="match status" value="3"/>
</dbReference>
<sequence length="1423" mass="162853">MHKLVNFMSGDSEPILNAPIKAATQEFKIQESKIQVSVIQQSKMQEPTIPMVQESNEGLRIQEHSKIVKLLMAQGRRGRRDGIRGNQMNVGEGVEANPPVGRNVGRNQNIEREDMIAELRRQVVALTEVVQRMQPPHETTNESDDSHSHFENPFGAPPRGRPYVERNEPRLNYNFKVEIPEFQGSLKPEDFVDWLNTVERVFDYYEVIDEKKVKLVAIRLKGRASAWWEQLQISRQRSGKVKIKSWEKMKKKLREQFLPFNYTQSLYKDLHNLKQEGSVEEYTEAFHQLVVRVDLNESEEQMVARYLSGLKPSIQDFLSLQSLWNVSEAYNRALLVEKQQTRPALRSGQWGSRSGQGISSQYKVGNSSTNGRGETSGVEQQPAGSKSAITAPKQSQTATVGGGRQQQVGTFKCFKCGEPGHRSSDCRKKALMLEEVKELEHEDGEPIFDQPSNEEVVDKLRLSTQDHPHPYKLSWFKKGNEVKVTKRCLVPFSIRKKYFDEVWCDVVPMDACHILLGRPWQYDCQTMHDGKKNTYTSSKDNLQFTLLPMKEKVTSKSSTTSLLASKSFIQESQDSGYIFALIPVNTVAGTDVPSAVTELLQQYGDVFPHELPPNLPPMRDIQHAIDLVPGAPLPNKAAYRMAPKEKEELQKQVQELLDRGYIRASISPCAVPALLTPKKDGSWRMRVDSRAINKITIKYRFPIPRLDDMLDCLAGAKVFSKIDLQSGYHQIRIRPGDEWKTAFKTHHGLFEWHVMPFGLTNAPSTFMRLVLDILRREKFYGNMKKCSFGMDQVVFLGYVVSSKGVFMDENKVKAIVDWPTPSSVHEVRSFHGLATFYRRFISNFSTIAAPLTNCLKQKSFVWIDEAQESFQLLKRKLIEAPILALPNFDKIFELNCDASGVGIGGVLSQEGQPIAFFSEKLNEAKLRYSTYDKEFYAIVQAIKRWSYYLAYKEFILHTDHEALKYLNSESNVNKRHAKWVSFLQQFTFLLKHQSGILNKVADGLSRRTNFLVEMQAKVAGFEFFKENYQDDPHFGDLYQQLQQGQQPTKSDFWLKDGFLFKGLKLCVPKCSLRELMIVEQHNLGHFGKSKTLEFLKQDYFWPGMTKDVERHVQRCQVCQKGKGTTTNAGLYLPLPVPNKPWEYISMDFVLGLPPTQRKSDSIMVVVDRFSKMAHFIPCKKTSDASNVAALFFKEVYKLHGVPLSIVSDKDAKFLAHFWRTLWRKIGTKLSFSTSFHPQTDGQTEVVNRSLGNLLRCLIGENPRNWESILPLAEFAYNSSLNRTINTSPFEVVYGNKPLRVLDLAPLPLSKKENVRATEMTDFMQSVHAQVKERIEHSNANYKAAADIHRRRLIFKEGDLVWVILTKERCPHGSYSKLGARKVGPCKVLTKINDNAYTVQLPHHLNIFNAFNVKHLKPYFPIET</sequence>
<accession>A0A7N2MWJ3</accession>
<evidence type="ECO:0000256" key="34">
    <source>
        <dbReference type="ARBA" id="ARBA00063849"/>
    </source>
</evidence>
<comment type="subcellular location">
    <subcellularLocation>
        <location evidence="4">Cytoplasm</location>
    </subcellularLocation>
    <subcellularLocation>
        <location evidence="3">Nucleus</location>
    </subcellularLocation>
</comment>
<keyword evidence="11" id="KW-0479">Metal-binding</keyword>
<dbReference type="InterPro" id="IPR001584">
    <property type="entry name" value="Integrase_cat-core"/>
</dbReference>
<feature type="region of interest" description="Disordered" evidence="37">
    <location>
        <begin position="345"/>
        <end position="403"/>
    </location>
</feature>
<dbReference type="Proteomes" id="UP000594261">
    <property type="component" value="Chromosome 11"/>
</dbReference>
<feature type="region of interest" description="Disordered" evidence="37">
    <location>
        <begin position="80"/>
        <end position="105"/>
    </location>
</feature>
<dbReference type="Gramene" id="QL11p024776:mrna">
    <property type="protein sequence ID" value="QL11p024776:mrna"/>
    <property type="gene ID" value="QL11p024776"/>
</dbReference>
<feature type="region of interest" description="Disordered" evidence="37">
    <location>
        <begin position="135"/>
        <end position="163"/>
    </location>
</feature>